<dbReference type="EMBL" id="LT608328">
    <property type="protein sequence ID" value="SCM56524.1"/>
    <property type="molecule type" value="Genomic_DNA"/>
</dbReference>
<reference evidence="1 2" key="1">
    <citation type="submission" date="2016-08" db="EMBL/GenBank/DDBJ databases">
        <authorList>
            <person name="Seilhamer J.J."/>
        </authorList>
    </citation>
    <scope>NUCLEOTIDE SEQUENCE [LARGE SCALE GENOMIC DNA]</scope>
    <source>
        <strain evidence="1">ING2-E5A</strain>
    </source>
</reference>
<name>A0A1G4G5D8_9BACT</name>
<organism evidence="1 2">
    <name type="scientific">Petrimonas mucosa</name>
    <dbReference type="NCBI Taxonomy" id="1642646"/>
    <lineage>
        <taxon>Bacteria</taxon>
        <taxon>Pseudomonadati</taxon>
        <taxon>Bacteroidota</taxon>
        <taxon>Bacteroidia</taxon>
        <taxon>Bacteroidales</taxon>
        <taxon>Dysgonomonadaceae</taxon>
        <taxon>Petrimonas</taxon>
    </lineage>
</organism>
<evidence type="ECO:0000313" key="1">
    <source>
        <dbReference type="EMBL" id="SCM56524.1"/>
    </source>
</evidence>
<gene>
    <name evidence="1" type="ORF">ING2E5A_0920</name>
</gene>
<sequence>MVFSKKRILKEGITKGDKIDYPCEYLHITNIKQIVPISIRGSTIGTICSNLHISVSSVIPGITFTPDYQSRHTVWILPPARLRHSIISLKRSFSYKGYIRRASRLPHNLQP</sequence>
<dbReference type="Proteomes" id="UP000178485">
    <property type="component" value="Chromosome i"/>
</dbReference>
<evidence type="ECO:0000313" key="2">
    <source>
        <dbReference type="Proteomes" id="UP000178485"/>
    </source>
</evidence>
<accession>A0A1G4G5D8</accession>
<protein>
    <submittedName>
        <fullName evidence="1">Uncharacterized protein</fullName>
    </submittedName>
</protein>
<proteinExistence type="predicted"/>
<dbReference type="AlphaFoldDB" id="A0A1G4G5D8"/>
<keyword evidence="2" id="KW-1185">Reference proteome</keyword>
<dbReference type="KEGG" id="pmuc:ING2E5A_0920"/>